<accession>A0AAD7LEE7</accession>
<dbReference type="Proteomes" id="UP001163823">
    <property type="component" value="Chromosome 9"/>
</dbReference>
<keyword evidence="3" id="KW-1185">Reference proteome</keyword>
<organism evidence="2 3">
    <name type="scientific">Quillaja saponaria</name>
    <name type="common">Soap bark tree</name>
    <dbReference type="NCBI Taxonomy" id="32244"/>
    <lineage>
        <taxon>Eukaryota</taxon>
        <taxon>Viridiplantae</taxon>
        <taxon>Streptophyta</taxon>
        <taxon>Embryophyta</taxon>
        <taxon>Tracheophyta</taxon>
        <taxon>Spermatophyta</taxon>
        <taxon>Magnoliopsida</taxon>
        <taxon>eudicotyledons</taxon>
        <taxon>Gunneridae</taxon>
        <taxon>Pentapetalae</taxon>
        <taxon>rosids</taxon>
        <taxon>fabids</taxon>
        <taxon>Fabales</taxon>
        <taxon>Quillajaceae</taxon>
        <taxon>Quillaja</taxon>
    </lineage>
</organism>
<dbReference type="EMBL" id="JARAOO010000009">
    <property type="protein sequence ID" value="KAJ7956628.1"/>
    <property type="molecule type" value="Genomic_DNA"/>
</dbReference>
<proteinExistence type="predicted"/>
<dbReference type="KEGG" id="qsa:O6P43_023039"/>
<protein>
    <submittedName>
        <fullName evidence="2">Uncharacterized protein</fullName>
    </submittedName>
</protein>
<evidence type="ECO:0000256" key="1">
    <source>
        <dbReference type="SAM" id="MobiDB-lite"/>
    </source>
</evidence>
<dbReference type="PANTHER" id="PTHR37077:SF1">
    <property type="match status" value="1"/>
</dbReference>
<evidence type="ECO:0000313" key="2">
    <source>
        <dbReference type="EMBL" id="KAJ7956628.1"/>
    </source>
</evidence>
<feature type="compositionally biased region" description="Acidic residues" evidence="1">
    <location>
        <begin position="76"/>
        <end position="86"/>
    </location>
</feature>
<sequence>MYLFNSTISNNSIHIHTTLFLANFAKFSPTLISNIPKMLSISKVINAAPWCKKHADGDDDGDDAGYDYAPAACIEGDGDDDDDDGGSDYAPAA</sequence>
<dbReference type="AlphaFoldDB" id="A0AAD7LEE7"/>
<gene>
    <name evidence="2" type="ORF">O6P43_023039</name>
</gene>
<name>A0AAD7LEE7_QUISA</name>
<comment type="caution">
    <text evidence="2">The sequence shown here is derived from an EMBL/GenBank/DDBJ whole genome shotgun (WGS) entry which is preliminary data.</text>
</comment>
<feature type="region of interest" description="Disordered" evidence="1">
    <location>
        <begin position="62"/>
        <end position="93"/>
    </location>
</feature>
<evidence type="ECO:0000313" key="3">
    <source>
        <dbReference type="Proteomes" id="UP001163823"/>
    </source>
</evidence>
<reference evidence="2" key="1">
    <citation type="journal article" date="2023" name="Science">
        <title>Elucidation of the pathway for biosynthesis of saponin adjuvants from the soapbark tree.</title>
        <authorList>
            <person name="Reed J."/>
            <person name="Orme A."/>
            <person name="El-Demerdash A."/>
            <person name="Owen C."/>
            <person name="Martin L.B.B."/>
            <person name="Misra R.C."/>
            <person name="Kikuchi S."/>
            <person name="Rejzek M."/>
            <person name="Martin A.C."/>
            <person name="Harkess A."/>
            <person name="Leebens-Mack J."/>
            <person name="Louveau T."/>
            <person name="Stephenson M.J."/>
            <person name="Osbourn A."/>
        </authorList>
    </citation>
    <scope>NUCLEOTIDE SEQUENCE</scope>
    <source>
        <strain evidence="2">S10</strain>
    </source>
</reference>
<dbReference type="PANTHER" id="PTHR37077">
    <property type="match status" value="1"/>
</dbReference>